<dbReference type="GO" id="GO:0030282">
    <property type="term" value="P:bone mineralization"/>
    <property type="evidence" value="ECO:0000318"/>
    <property type="project" value="GO_Central"/>
</dbReference>
<proteinExistence type="inferred from homology"/>
<dbReference type="OMA" id="SYPREDY"/>
<evidence type="ECO:0000256" key="7">
    <source>
        <dbReference type="SAM" id="Phobius"/>
    </source>
</evidence>
<dbReference type="OrthoDB" id="9882660at2759"/>
<dbReference type="HOGENOM" id="CLU_124511_2_0_1"/>
<dbReference type="PANTHER" id="PTHR13999">
    <property type="entry name" value="INTERFERON INDUCIBLE TRANSMEMBRANE PROTEIN"/>
    <property type="match status" value="1"/>
</dbReference>
<dbReference type="RefSeq" id="XP_001363815.1">
    <property type="nucleotide sequence ID" value="XM_001363778.4"/>
</dbReference>
<feature type="region of interest" description="Disordered" evidence="6">
    <location>
        <begin position="1"/>
        <end position="23"/>
    </location>
</feature>
<keyword evidence="9" id="KW-1185">Reference proteome</keyword>
<dbReference type="GO" id="GO:0060349">
    <property type="term" value="P:bone morphogenesis"/>
    <property type="evidence" value="ECO:0000318"/>
    <property type="project" value="GO_Central"/>
</dbReference>
<evidence type="ECO:0000313" key="8">
    <source>
        <dbReference type="Ensembl" id="ENSMODP00000026473.1"/>
    </source>
</evidence>
<keyword evidence="5 7" id="KW-0472">Membrane</keyword>
<dbReference type="FunCoup" id="H9H7W4">
    <property type="interactions" value="118"/>
</dbReference>
<comment type="subcellular location">
    <subcellularLocation>
        <location evidence="1">Membrane</location>
    </subcellularLocation>
</comment>
<dbReference type="GeneID" id="100014620"/>
<dbReference type="Pfam" id="PF04505">
    <property type="entry name" value="CD225"/>
    <property type="match status" value="1"/>
</dbReference>
<dbReference type="Ensembl" id="ENSMODT00000026946.2">
    <property type="protein sequence ID" value="ENSMODP00000026473.1"/>
    <property type="gene ID" value="ENSMODG00000021181.2"/>
</dbReference>
<dbReference type="GeneTree" id="ENSGT00950000182857"/>
<accession>H9H7W4</accession>
<evidence type="ECO:0000256" key="2">
    <source>
        <dbReference type="ARBA" id="ARBA00006843"/>
    </source>
</evidence>
<keyword evidence="4 7" id="KW-1133">Transmembrane helix</keyword>
<dbReference type="CTD" id="387733"/>
<name>H9H7W4_MONDO</name>
<dbReference type="PANTHER" id="PTHR13999:SF10">
    <property type="entry name" value="INTERFERON-INDUCED TRANSMEMBRANE PROTEIN 5"/>
    <property type="match status" value="1"/>
</dbReference>
<keyword evidence="3 7" id="KW-0812">Transmembrane</keyword>
<dbReference type="AlphaFoldDB" id="H9H7W4"/>
<dbReference type="Proteomes" id="UP000002280">
    <property type="component" value="Unplaced"/>
</dbReference>
<dbReference type="STRING" id="13616.ENSMODP00000026473"/>
<gene>
    <name evidence="8" type="primary">IFITM5</name>
</gene>
<dbReference type="GO" id="GO:0005886">
    <property type="term" value="C:plasma membrane"/>
    <property type="evidence" value="ECO:0000318"/>
    <property type="project" value="GO_Central"/>
</dbReference>
<dbReference type="InterPro" id="IPR051517">
    <property type="entry name" value="IFITM_antiviral_protein"/>
</dbReference>
<organism evidence="8 9">
    <name type="scientific">Monodelphis domestica</name>
    <name type="common">Gray short-tailed opossum</name>
    <dbReference type="NCBI Taxonomy" id="13616"/>
    <lineage>
        <taxon>Eukaryota</taxon>
        <taxon>Metazoa</taxon>
        <taxon>Chordata</taxon>
        <taxon>Craniata</taxon>
        <taxon>Vertebrata</taxon>
        <taxon>Euteleostomi</taxon>
        <taxon>Mammalia</taxon>
        <taxon>Metatheria</taxon>
        <taxon>Didelphimorphia</taxon>
        <taxon>Didelphidae</taxon>
        <taxon>Monodelphis</taxon>
    </lineage>
</organism>
<reference evidence="8" key="1">
    <citation type="journal article" date="2007" name="Nature">
        <title>Genome of the marsupial Monodelphis domestica reveals innovation in non-coding sequences.</title>
        <authorList>
            <person name="Mikkelsen T.S."/>
            <person name="Wakefield M.J."/>
            <person name="Aken B."/>
            <person name="Amemiya C.T."/>
            <person name="Chang J.L."/>
            <person name="Duke S."/>
            <person name="Garber M."/>
            <person name="Gentles A.J."/>
            <person name="Goodstadt L."/>
            <person name="Heger A."/>
            <person name="Jurka J."/>
            <person name="Kamal M."/>
            <person name="Mauceli E."/>
            <person name="Searle S.M."/>
            <person name="Sharpe T."/>
            <person name="Baker M.L."/>
            <person name="Batzer M.A."/>
            <person name="Benos P.V."/>
            <person name="Belov K."/>
            <person name="Clamp M."/>
            <person name="Cook A."/>
            <person name="Cuff J."/>
            <person name="Das R."/>
            <person name="Davidow L."/>
            <person name="Deakin J.E."/>
            <person name="Fazzari M.J."/>
            <person name="Glass J.L."/>
            <person name="Grabherr M."/>
            <person name="Greally J.M."/>
            <person name="Gu W."/>
            <person name="Hore T.A."/>
            <person name="Huttley G.A."/>
            <person name="Kleber M."/>
            <person name="Jirtle R.L."/>
            <person name="Koina E."/>
            <person name="Lee J.T."/>
            <person name="Mahony S."/>
            <person name="Marra M.A."/>
            <person name="Miller R.D."/>
            <person name="Nicholls R.D."/>
            <person name="Oda M."/>
            <person name="Papenfuss A.T."/>
            <person name="Parra Z.E."/>
            <person name="Pollock D.D."/>
            <person name="Ray D.A."/>
            <person name="Schein J.E."/>
            <person name="Speed T.P."/>
            <person name="Thompson K."/>
            <person name="VandeBerg J.L."/>
            <person name="Wade C.M."/>
            <person name="Walker J.A."/>
            <person name="Waters P.D."/>
            <person name="Webber C."/>
            <person name="Weidman J.R."/>
            <person name="Xie X."/>
            <person name="Zody M.C."/>
            <person name="Baldwin J."/>
            <person name="Abdouelleil A."/>
            <person name="Abdulkadir J."/>
            <person name="Abebe A."/>
            <person name="Abera B."/>
            <person name="Abreu J."/>
            <person name="Acer S.C."/>
            <person name="Aftuck L."/>
            <person name="Alexander A."/>
            <person name="An P."/>
            <person name="Anderson E."/>
            <person name="Anderson S."/>
            <person name="Arachi H."/>
            <person name="Azer M."/>
            <person name="Bachantsang P."/>
            <person name="Barry A."/>
            <person name="Bayul T."/>
            <person name="Berlin A."/>
            <person name="Bessette D."/>
            <person name="Bloom T."/>
            <person name="Bloom T."/>
            <person name="Boguslavskiy L."/>
            <person name="Bonnet C."/>
            <person name="Boukhgalter B."/>
            <person name="Bourzgui I."/>
            <person name="Brown A."/>
            <person name="Cahill P."/>
            <person name="Channer S."/>
            <person name="Cheshatsang Y."/>
            <person name="Chuda L."/>
            <person name="Citroen M."/>
            <person name="Collymore A."/>
            <person name="Cooke P."/>
            <person name="Costello M."/>
            <person name="D'Aco K."/>
            <person name="Daza R."/>
            <person name="De Haan G."/>
            <person name="DeGray S."/>
            <person name="DeMaso C."/>
            <person name="Dhargay N."/>
            <person name="Dooley K."/>
            <person name="Dooley E."/>
            <person name="Doricent M."/>
            <person name="Dorje P."/>
            <person name="Dorjee K."/>
            <person name="Dupes A."/>
            <person name="Elong R."/>
            <person name="Falk J."/>
            <person name="Farina A."/>
            <person name="Faro S."/>
            <person name="Ferguson D."/>
            <person name="Fisher S."/>
            <person name="Foley C.D."/>
            <person name="Franke A."/>
            <person name="Friedrich D."/>
            <person name="Gadbois L."/>
            <person name="Gearin G."/>
            <person name="Gearin C.R."/>
            <person name="Giannoukos G."/>
            <person name="Goode T."/>
            <person name="Graham J."/>
            <person name="Grandbois E."/>
            <person name="Grewal S."/>
            <person name="Gyaltsen K."/>
            <person name="Hafez N."/>
            <person name="Hagos B."/>
            <person name="Hall J."/>
            <person name="Henson C."/>
            <person name="Hollinger A."/>
            <person name="Honan T."/>
            <person name="Huard M.D."/>
            <person name="Hughes L."/>
            <person name="Hurhula B."/>
            <person name="Husby M.E."/>
            <person name="Kamat A."/>
            <person name="Kanga B."/>
            <person name="Kashin S."/>
            <person name="Khazanovich D."/>
            <person name="Kisner P."/>
            <person name="Lance K."/>
            <person name="Lara M."/>
            <person name="Lee W."/>
            <person name="Lennon N."/>
            <person name="Letendre F."/>
            <person name="LeVine R."/>
            <person name="Lipovsky A."/>
            <person name="Liu X."/>
            <person name="Liu J."/>
            <person name="Liu S."/>
            <person name="Lokyitsang T."/>
            <person name="Lokyitsang Y."/>
            <person name="Lubonja R."/>
            <person name="Lui A."/>
            <person name="MacDonald P."/>
            <person name="Magnisalis V."/>
            <person name="Maru K."/>
            <person name="Matthews C."/>
            <person name="McCusker W."/>
            <person name="McDonough S."/>
            <person name="Mehta T."/>
            <person name="Meldrim J."/>
            <person name="Meneus L."/>
            <person name="Mihai O."/>
            <person name="Mihalev A."/>
            <person name="Mihova T."/>
            <person name="Mittelman R."/>
            <person name="Mlenga V."/>
            <person name="Montmayeur A."/>
            <person name="Mulrain L."/>
            <person name="Navidi A."/>
            <person name="Naylor J."/>
            <person name="Negash T."/>
            <person name="Nguyen T."/>
            <person name="Nguyen N."/>
            <person name="Nicol R."/>
            <person name="Norbu C."/>
            <person name="Norbu N."/>
            <person name="Novod N."/>
            <person name="O'Neill B."/>
            <person name="Osman S."/>
            <person name="Markiewicz E."/>
            <person name="Oyono O.L."/>
            <person name="Patti C."/>
            <person name="Phunkhang P."/>
            <person name="Pierre F."/>
            <person name="Priest M."/>
            <person name="Raghuraman S."/>
            <person name="Rege F."/>
            <person name="Reyes R."/>
            <person name="Rise C."/>
            <person name="Rogov P."/>
            <person name="Ross K."/>
            <person name="Ryan E."/>
            <person name="Settipalli S."/>
            <person name="Shea T."/>
            <person name="Sherpa N."/>
            <person name="Shi L."/>
            <person name="Shih D."/>
            <person name="Sparrow T."/>
            <person name="Spaulding J."/>
            <person name="Stalker J."/>
            <person name="Stange-Thomann N."/>
            <person name="Stavropoulos S."/>
            <person name="Stone C."/>
            <person name="Strader C."/>
            <person name="Tesfaye S."/>
            <person name="Thomson T."/>
            <person name="Thoulutsang Y."/>
            <person name="Thoulutsang D."/>
            <person name="Topham K."/>
            <person name="Topping I."/>
            <person name="Tsamla T."/>
            <person name="Vassiliev H."/>
            <person name="Vo A."/>
            <person name="Wangchuk T."/>
            <person name="Wangdi T."/>
            <person name="Weiand M."/>
            <person name="Wilkinson J."/>
            <person name="Wilson A."/>
            <person name="Yadav S."/>
            <person name="Young G."/>
            <person name="Yu Q."/>
            <person name="Zembek L."/>
            <person name="Zhong D."/>
            <person name="Zimmer A."/>
            <person name="Zwirko Z."/>
            <person name="Jaffe D.B."/>
            <person name="Alvarez P."/>
            <person name="Brockman W."/>
            <person name="Butler J."/>
            <person name="Chin C."/>
            <person name="Gnerre S."/>
            <person name="MacCallum I."/>
            <person name="Graves J.A."/>
            <person name="Ponting C.P."/>
            <person name="Breen M."/>
            <person name="Samollow P.B."/>
            <person name="Lander E.S."/>
            <person name="Lindblad-Toh K."/>
        </authorList>
    </citation>
    <scope>NUCLEOTIDE SEQUENCE [LARGE SCALE GENOMIC DNA]</scope>
</reference>
<reference evidence="8" key="2">
    <citation type="submission" date="2025-08" db="UniProtKB">
        <authorList>
            <consortium name="Ensembl"/>
        </authorList>
    </citation>
    <scope>IDENTIFICATION</scope>
</reference>
<evidence type="ECO:0000256" key="6">
    <source>
        <dbReference type="SAM" id="MobiDB-lite"/>
    </source>
</evidence>
<dbReference type="InParanoid" id="H9H7W4"/>
<dbReference type="KEGG" id="mdo:100014620"/>
<comment type="similarity">
    <text evidence="2">Belongs to the CD225/Dispanin family.</text>
</comment>
<feature type="transmembrane region" description="Helical" evidence="7">
    <location>
        <begin position="88"/>
        <end position="112"/>
    </location>
</feature>
<evidence type="ECO:0000313" key="9">
    <source>
        <dbReference type="Proteomes" id="UP000002280"/>
    </source>
</evidence>
<feature type="transmembrane region" description="Helical" evidence="7">
    <location>
        <begin position="38"/>
        <end position="60"/>
    </location>
</feature>
<evidence type="ECO:0000256" key="3">
    <source>
        <dbReference type="ARBA" id="ARBA00022692"/>
    </source>
</evidence>
<evidence type="ECO:0000256" key="4">
    <source>
        <dbReference type="ARBA" id="ARBA00022989"/>
    </source>
</evidence>
<dbReference type="InterPro" id="IPR007593">
    <property type="entry name" value="CD225/Dispanin_fam"/>
</dbReference>
<sequence>MDTSYPRGEPLPMTPRGPEPGAATVIPVGPPRPPRDHLVWSVFNTLYLNLCCLGFLALAYSIKARDQKVAGDLEAAQRLGSKAKCYNILATVWTLLLPLLLVALVVTGALHLSRLAQGSMSYFSVKFHDADYD</sequence>
<reference evidence="8" key="3">
    <citation type="submission" date="2025-09" db="UniProtKB">
        <authorList>
            <consortium name="Ensembl"/>
        </authorList>
    </citation>
    <scope>IDENTIFICATION</scope>
</reference>
<evidence type="ECO:0000256" key="5">
    <source>
        <dbReference type="ARBA" id="ARBA00023136"/>
    </source>
</evidence>
<protein>
    <submittedName>
        <fullName evidence="8">Interferon induced transmembrane protein 5</fullName>
    </submittedName>
</protein>
<evidence type="ECO:0000256" key="1">
    <source>
        <dbReference type="ARBA" id="ARBA00004370"/>
    </source>
</evidence>
<dbReference type="GO" id="GO:0005829">
    <property type="term" value="C:cytosol"/>
    <property type="evidence" value="ECO:0007669"/>
    <property type="project" value="Ensembl"/>
</dbReference>
<dbReference type="eggNOG" id="ENOG502RXZM">
    <property type="taxonomic scope" value="Eukaryota"/>
</dbReference>
<dbReference type="Bgee" id="ENSMODG00000021181">
    <property type="expression patterns" value="Expressed in skeleton of lower jaw and 20 other cell types or tissues"/>
</dbReference>